<dbReference type="Pfam" id="PF21032">
    <property type="entry name" value="PROPPIN"/>
    <property type="match status" value="1"/>
</dbReference>
<evidence type="ECO:0000256" key="3">
    <source>
        <dbReference type="ARBA" id="ARBA00025740"/>
    </source>
</evidence>
<dbReference type="InterPro" id="IPR015943">
    <property type="entry name" value="WD40/YVTN_repeat-like_dom_sf"/>
</dbReference>
<evidence type="ECO:0000313" key="6">
    <source>
        <dbReference type="Proteomes" id="UP000053477"/>
    </source>
</evidence>
<evidence type="ECO:0000256" key="2">
    <source>
        <dbReference type="ARBA" id="ARBA00022737"/>
    </source>
</evidence>
<organism evidence="5 6">
    <name type="scientific">Schizopora paradoxa</name>
    <dbReference type="NCBI Taxonomy" id="27342"/>
    <lineage>
        <taxon>Eukaryota</taxon>
        <taxon>Fungi</taxon>
        <taxon>Dikarya</taxon>
        <taxon>Basidiomycota</taxon>
        <taxon>Agaricomycotina</taxon>
        <taxon>Agaricomycetes</taxon>
        <taxon>Hymenochaetales</taxon>
        <taxon>Schizoporaceae</taxon>
        <taxon>Schizopora</taxon>
    </lineage>
</organism>
<evidence type="ECO:0000313" key="5">
    <source>
        <dbReference type="EMBL" id="KLO19823.1"/>
    </source>
</evidence>
<dbReference type="FunCoup" id="A0A0H2SDJ0">
    <property type="interactions" value="356"/>
</dbReference>
<dbReference type="Proteomes" id="UP000053477">
    <property type="component" value="Unassembled WGS sequence"/>
</dbReference>
<comment type="similarity">
    <text evidence="3">Belongs to the WD repeat PROPPIN family.</text>
</comment>
<dbReference type="InterPro" id="IPR048720">
    <property type="entry name" value="PROPPIN"/>
</dbReference>
<dbReference type="OrthoDB" id="1667587at2759"/>
<evidence type="ECO:0000256" key="1">
    <source>
        <dbReference type="ARBA" id="ARBA00022574"/>
    </source>
</evidence>
<keyword evidence="6" id="KW-1185">Reference proteome</keyword>
<evidence type="ECO:0000256" key="4">
    <source>
        <dbReference type="SAM" id="MobiDB-lite"/>
    </source>
</evidence>
<dbReference type="EMBL" id="KQ085884">
    <property type="protein sequence ID" value="KLO19823.1"/>
    <property type="molecule type" value="Genomic_DNA"/>
</dbReference>
<proteinExistence type="inferred from homology"/>
<accession>A0A0H2SDJ0</accession>
<keyword evidence="2" id="KW-0677">Repeat</keyword>
<dbReference type="STRING" id="27342.A0A0H2SDJ0"/>
<feature type="compositionally biased region" description="Basic and acidic residues" evidence="4">
    <location>
        <begin position="438"/>
        <end position="455"/>
    </location>
</feature>
<sequence length="472" mass="51618">MHLARHSITSTSPIQILDARFDADANIFTASTPTGFAVYRAWPLQLLRKREFTDGTLTIVVPLHTSSILFLVGGGPSPLYPPNKVVVWDEALGREVAELEFRERVRGVACRRGWLVVALRRRVVAYEVGETITRYHEWDTCDNQQGLVAIATAAYSTLLAIAGRQLGHVQLIHLPPCRPPAPKSPPSPTIPRGPPPQPKNHPISVIAAHSSTLRTLTVLPSGRLLATTSSRGTLLRVWDSHTGKLVKEFRRGSDKADIYGVAFRPDEQDVCVWSDKGTVHVFSLSGTSRNRQSSLSPLTPFLSLPKYFDSEWSYAQYHIPSQTSHLALSAGTSGSKLSDVVEDEKCTVAWIKVPLPSPTSPSQGRSIPKQPPQVEYQLVALTYSGGWYRIALPSSSQSQTEEGKSNPISSAASVRSGRPSPLAGIRSSGGSSIAGSSRLDKGKQKEASRESKSTHSCILKEFRRYGRWDGWG</sequence>
<dbReference type="InterPro" id="IPR001680">
    <property type="entry name" value="WD40_rpt"/>
</dbReference>
<dbReference type="AlphaFoldDB" id="A0A0H2SDJ0"/>
<dbReference type="SMART" id="SM00320">
    <property type="entry name" value="WD40"/>
    <property type="match status" value="2"/>
</dbReference>
<dbReference type="InterPro" id="IPR036322">
    <property type="entry name" value="WD40_repeat_dom_sf"/>
</dbReference>
<protein>
    <submittedName>
        <fullName evidence="5">Uncharacterized protein</fullName>
    </submittedName>
</protein>
<dbReference type="SUPFAM" id="SSF50978">
    <property type="entry name" value="WD40 repeat-like"/>
    <property type="match status" value="1"/>
</dbReference>
<dbReference type="PANTHER" id="PTHR11227">
    <property type="entry name" value="WD-REPEAT PROTEIN INTERACTING WITH PHOSPHOINOSIDES WIPI -RELATED"/>
    <property type="match status" value="1"/>
</dbReference>
<dbReference type="GO" id="GO:0005737">
    <property type="term" value="C:cytoplasm"/>
    <property type="evidence" value="ECO:0007669"/>
    <property type="project" value="UniProtKB-ARBA"/>
</dbReference>
<gene>
    <name evidence="5" type="ORF">SCHPADRAFT_912496</name>
</gene>
<keyword evidence="1" id="KW-0853">WD repeat</keyword>
<feature type="compositionally biased region" description="Pro residues" evidence="4">
    <location>
        <begin position="177"/>
        <end position="199"/>
    </location>
</feature>
<dbReference type="InParanoid" id="A0A0H2SDJ0"/>
<reference evidence="5 6" key="1">
    <citation type="submission" date="2015-04" db="EMBL/GenBank/DDBJ databases">
        <title>Complete genome sequence of Schizopora paradoxa KUC8140, a cosmopolitan wood degrader in East Asia.</title>
        <authorList>
            <consortium name="DOE Joint Genome Institute"/>
            <person name="Min B."/>
            <person name="Park H."/>
            <person name="Jang Y."/>
            <person name="Kim J.-J."/>
            <person name="Kim K.H."/>
            <person name="Pangilinan J."/>
            <person name="Lipzen A."/>
            <person name="Riley R."/>
            <person name="Grigoriev I.V."/>
            <person name="Spatafora J.W."/>
            <person name="Choi I.-G."/>
        </authorList>
    </citation>
    <scope>NUCLEOTIDE SEQUENCE [LARGE SCALE GENOMIC DNA]</scope>
    <source>
        <strain evidence="5 6">KUC8140</strain>
    </source>
</reference>
<feature type="compositionally biased region" description="Low complexity" evidence="4">
    <location>
        <begin position="423"/>
        <end position="437"/>
    </location>
</feature>
<feature type="compositionally biased region" description="Polar residues" evidence="4">
    <location>
        <begin position="394"/>
        <end position="413"/>
    </location>
</feature>
<dbReference type="Gene3D" id="2.130.10.10">
    <property type="entry name" value="YVTN repeat-like/Quinoprotein amine dehydrogenase"/>
    <property type="match status" value="1"/>
</dbReference>
<feature type="region of interest" description="Disordered" evidence="4">
    <location>
        <begin position="394"/>
        <end position="455"/>
    </location>
</feature>
<feature type="region of interest" description="Disordered" evidence="4">
    <location>
        <begin position="177"/>
        <end position="203"/>
    </location>
</feature>
<name>A0A0H2SDJ0_9AGAM</name>